<dbReference type="EMBL" id="JACCCU010000003">
    <property type="protein sequence ID" value="NYF91592.1"/>
    <property type="molecule type" value="Genomic_DNA"/>
</dbReference>
<sequence>MHKGAIVFLVTVLCGVRLATAQTTPSVQLTLDTSEAEQALQILDKEAAHQAVNPEDWQRLFATTPYQWLKDREAAMGREFTDETFKHFLLQPETLSKRAEWHDTLTNLEKANMAALGANVLTWLPPGATIHARVFPEIKPVHNSFVWAKQGESPAIFLYLEKQSQDKFENTVAHECHHIGLASLEKQQDAIQAGLPLNVKKAMEWIGGFGEGEAMLAAAGSADRHPHWEDDGVARARWDADMMHFNVDLQSIQQLLMDILDGKLTPDTEIRKRAAPFWGEIQGGWYTVGYEMAFLVEK</sequence>
<dbReference type="InterPro" id="IPR043754">
    <property type="entry name" value="DUF5700"/>
</dbReference>
<proteinExistence type="predicted"/>
<dbReference type="AlphaFoldDB" id="A0A852VQH8"/>
<evidence type="ECO:0000313" key="2">
    <source>
        <dbReference type="EMBL" id="NYF91592.1"/>
    </source>
</evidence>
<accession>A0A852VQH8</accession>
<protein>
    <recommendedName>
        <fullName evidence="4">DUF2268 domain-containing protein</fullName>
    </recommendedName>
</protein>
<feature type="chain" id="PRO_5032542598" description="DUF2268 domain-containing protein" evidence="1">
    <location>
        <begin position="22"/>
        <end position="298"/>
    </location>
</feature>
<gene>
    <name evidence="2" type="ORF">HDF08_003711</name>
</gene>
<reference evidence="2 3" key="1">
    <citation type="submission" date="2020-07" db="EMBL/GenBank/DDBJ databases">
        <title>Genomic Encyclopedia of Type Strains, Phase IV (KMG-V): Genome sequencing to study the core and pangenomes of soil and plant-associated prokaryotes.</title>
        <authorList>
            <person name="Whitman W."/>
        </authorList>
    </citation>
    <scope>NUCLEOTIDE SEQUENCE [LARGE SCALE GENOMIC DNA]</scope>
    <source>
        <strain evidence="2 3">M8UP22</strain>
    </source>
</reference>
<organism evidence="2 3">
    <name type="scientific">Tunturiibacter lichenicola</name>
    <dbReference type="NCBI Taxonomy" id="2051959"/>
    <lineage>
        <taxon>Bacteria</taxon>
        <taxon>Pseudomonadati</taxon>
        <taxon>Acidobacteriota</taxon>
        <taxon>Terriglobia</taxon>
        <taxon>Terriglobales</taxon>
        <taxon>Acidobacteriaceae</taxon>
        <taxon>Tunturiibacter</taxon>
    </lineage>
</organism>
<evidence type="ECO:0000256" key="1">
    <source>
        <dbReference type="SAM" id="SignalP"/>
    </source>
</evidence>
<evidence type="ECO:0008006" key="4">
    <source>
        <dbReference type="Google" id="ProtNLM"/>
    </source>
</evidence>
<comment type="caution">
    <text evidence="2">The sequence shown here is derived from an EMBL/GenBank/DDBJ whole genome shotgun (WGS) entry which is preliminary data.</text>
</comment>
<evidence type="ECO:0000313" key="3">
    <source>
        <dbReference type="Proteomes" id="UP000564385"/>
    </source>
</evidence>
<name>A0A852VQH8_9BACT</name>
<feature type="signal peptide" evidence="1">
    <location>
        <begin position="1"/>
        <end position="21"/>
    </location>
</feature>
<dbReference type="Pfam" id="PF18958">
    <property type="entry name" value="DUF5700"/>
    <property type="match status" value="1"/>
</dbReference>
<dbReference type="Proteomes" id="UP000564385">
    <property type="component" value="Unassembled WGS sequence"/>
</dbReference>
<keyword evidence="1" id="KW-0732">Signal</keyword>